<dbReference type="EMBL" id="JAVRBK010000009">
    <property type="protein sequence ID" value="KAK5639281.1"/>
    <property type="molecule type" value="Genomic_DNA"/>
</dbReference>
<feature type="domain" description="GYF" evidence="1">
    <location>
        <begin position="196"/>
        <end position="247"/>
    </location>
</feature>
<protein>
    <recommendedName>
        <fullName evidence="1">GYF domain-containing protein</fullName>
    </recommendedName>
</protein>
<dbReference type="Pfam" id="PF02213">
    <property type="entry name" value="GYF"/>
    <property type="match status" value="1"/>
</dbReference>
<dbReference type="SMART" id="SM00444">
    <property type="entry name" value="GYF"/>
    <property type="match status" value="1"/>
</dbReference>
<proteinExistence type="predicted"/>
<dbReference type="PANTHER" id="PTHR13138">
    <property type="entry name" value="PROTEIN LIN1"/>
    <property type="match status" value="1"/>
</dbReference>
<keyword evidence="3" id="KW-1185">Reference proteome</keyword>
<dbReference type="InterPro" id="IPR035445">
    <property type="entry name" value="GYF-like_dom_sf"/>
</dbReference>
<reference evidence="2 3" key="1">
    <citation type="journal article" date="2024" name="Insects">
        <title>An Improved Chromosome-Level Genome Assembly of the Firefly Pyrocoelia pectoralis.</title>
        <authorList>
            <person name="Fu X."/>
            <person name="Meyer-Rochow V.B."/>
            <person name="Ballantyne L."/>
            <person name="Zhu X."/>
        </authorList>
    </citation>
    <scope>NUCLEOTIDE SEQUENCE [LARGE SCALE GENOMIC DNA]</scope>
    <source>
        <strain evidence="2">XCY_ONT2</strain>
    </source>
</reference>
<dbReference type="FunFam" id="3.30.1490.40:FF:000005">
    <property type="entry name" value="CD2 antigen cytoplasmic tail-binding protein 2"/>
    <property type="match status" value="1"/>
</dbReference>
<gene>
    <name evidence="2" type="ORF">RI129_011773</name>
</gene>
<dbReference type="GO" id="GO:0005682">
    <property type="term" value="C:U5 snRNP"/>
    <property type="evidence" value="ECO:0007669"/>
    <property type="project" value="InterPro"/>
</dbReference>
<dbReference type="InterPro" id="IPR003169">
    <property type="entry name" value="GYF"/>
</dbReference>
<dbReference type="AlphaFoldDB" id="A0AAN7V5C5"/>
<evidence type="ECO:0000259" key="1">
    <source>
        <dbReference type="PROSITE" id="PS50829"/>
    </source>
</evidence>
<organism evidence="2 3">
    <name type="scientific">Pyrocoelia pectoralis</name>
    <dbReference type="NCBI Taxonomy" id="417401"/>
    <lineage>
        <taxon>Eukaryota</taxon>
        <taxon>Metazoa</taxon>
        <taxon>Ecdysozoa</taxon>
        <taxon>Arthropoda</taxon>
        <taxon>Hexapoda</taxon>
        <taxon>Insecta</taxon>
        <taxon>Pterygota</taxon>
        <taxon>Neoptera</taxon>
        <taxon>Endopterygota</taxon>
        <taxon>Coleoptera</taxon>
        <taxon>Polyphaga</taxon>
        <taxon>Elateriformia</taxon>
        <taxon>Elateroidea</taxon>
        <taxon>Lampyridae</taxon>
        <taxon>Lampyrinae</taxon>
        <taxon>Pyrocoelia</taxon>
    </lineage>
</organism>
<dbReference type="InterPro" id="IPR039905">
    <property type="entry name" value="CD2BP2/Lin1"/>
</dbReference>
<dbReference type="CDD" id="cd00072">
    <property type="entry name" value="GYF"/>
    <property type="match status" value="1"/>
</dbReference>
<evidence type="ECO:0000313" key="2">
    <source>
        <dbReference type="EMBL" id="KAK5639281.1"/>
    </source>
</evidence>
<dbReference type="SUPFAM" id="SSF55277">
    <property type="entry name" value="GYF domain"/>
    <property type="match status" value="1"/>
</dbReference>
<evidence type="ECO:0000313" key="3">
    <source>
        <dbReference type="Proteomes" id="UP001329430"/>
    </source>
</evidence>
<dbReference type="Gene3D" id="3.30.1490.40">
    <property type="match status" value="1"/>
</dbReference>
<dbReference type="Proteomes" id="UP001329430">
    <property type="component" value="Chromosome 9"/>
</dbReference>
<dbReference type="PROSITE" id="PS50829">
    <property type="entry name" value="GYF"/>
    <property type="match status" value="1"/>
</dbReference>
<accession>A0AAN7V5C5</accession>
<dbReference type="PANTHER" id="PTHR13138:SF3">
    <property type="entry name" value="CD2 ANTIGEN CYTOPLASMIC TAIL-BINDING PROTEIN 2"/>
    <property type="match status" value="1"/>
</dbReference>
<comment type="caution">
    <text evidence="2">The sequence shown here is derived from an EMBL/GenBank/DDBJ whole genome shotgun (WGS) entry which is preliminary data.</text>
</comment>
<sequence length="255" mass="29893">MQEELEEGHFDRDGHFIWKNDKEVRDNWLDNIDWQKIKQTPDSTVEKGLGDESDDSDFEPFQEVQVYKEIISYLKPNETINKALTRWGAKNKNLSSLERLKRKKMGTLDSNTEVTKLTELADKILSETGNMDIYQETYEVIKLKIEKHESKKLKISVKEANLDMYADDFDAKEKEKLNTAPTADAPEVNETIPNDVLMWEYKWSLKDDKIEGSFDTKQMLKWVKEGYFKAGAFVRKCGQDSNFYSINRVDFELYL</sequence>
<name>A0AAN7V5C5_9COLE</name>